<protein>
    <submittedName>
        <fullName evidence="2">GNAT family N-acetyltransferase</fullName>
        <ecNumber evidence="2">2.3.1.-</ecNumber>
    </submittedName>
</protein>
<dbReference type="Gene3D" id="3.40.630.30">
    <property type="match status" value="1"/>
</dbReference>
<dbReference type="Pfam" id="PF14542">
    <property type="entry name" value="Acetyltransf_CG"/>
    <property type="match status" value="1"/>
</dbReference>
<evidence type="ECO:0000313" key="2">
    <source>
        <dbReference type="EMBL" id="WNM39011.1"/>
    </source>
</evidence>
<name>A0ABY9ZUS5_9ACTN</name>
<dbReference type="SUPFAM" id="SSF55729">
    <property type="entry name" value="Acyl-CoA N-acyltransferases (Nat)"/>
    <property type="match status" value="1"/>
</dbReference>
<dbReference type="InterPro" id="IPR045057">
    <property type="entry name" value="Gcn5-rel_NAT"/>
</dbReference>
<dbReference type="PROSITE" id="PS51729">
    <property type="entry name" value="GNAT_YJDJ"/>
    <property type="match status" value="1"/>
</dbReference>
<keyword evidence="2" id="KW-0808">Transferase</keyword>
<dbReference type="InterPro" id="IPR016181">
    <property type="entry name" value="Acyl_CoA_acyltransferase"/>
</dbReference>
<keyword evidence="3" id="KW-1185">Reference proteome</keyword>
<keyword evidence="2" id="KW-0012">Acyltransferase</keyword>
<dbReference type="GO" id="GO:0016746">
    <property type="term" value="F:acyltransferase activity"/>
    <property type="evidence" value="ECO:0007669"/>
    <property type="project" value="UniProtKB-KW"/>
</dbReference>
<dbReference type="CDD" id="cd04301">
    <property type="entry name" value="NAT_SF"/>
    <property type="match status" value="1"/>
</dbReference>
<gene>
    <name evidence="2" type="ORF">RMN56_28400</name>
</gene>
<accession>A0ABY9ZUS5</accession>
<proteinExistence type="predicted"/>
<reference evidence="2 3" key="1">
    <citation type="submission" date="2023-09" db="EMBL/GenBank/DDBJ databases">
        <title>Micromonospora halotolerans DSM 45598 genome sequence.</title>
        <authorList>
            <person name="Mo P."/>
        </authorList>
    </citation>
    <scope>NUCLEOTIDE SEQUENCE [LARGE SCALE GENOMIC DNA]</scope>
    <source>
        <strain evidence="2 3">DSM 45598</strain>
    </source>
</reference>
<dbReference type="EMBL" id="CP134876">
    <property type="protein sequence ID" value="WNM39011.1"/>
    <property type="molecule type" value="Genomic_DNA"/>
</dbReference>
<dbReference type="PANTHER" id="PTHR31435">
    <property type="entry name" value="PROTEIN NATD1"/>
    <property type="match status" value="1"/>
</dbReference>
<evidence type="ECO:0000313" key="3">
    <source>
        <dbReference type="Proteomes" id="UP001303001"/>
    </source>
</evidence>
<dbReference type="EC" id="2.3.1.-" evidence="2"/>
<feature type="domain" description="N-acetyltransferase" evidence="1">
    <location>
        <begin position="14"/>
        <end position="101"/>
    </location>
</feature>
<dbReference type="PANTHER" id="PTHR31435:SF10">
    <property type="entry name" value="BSR4717 PROTEIN"/>
    <property type="match status" value="1"/>
</dbReference>
<dbReference type="RefSeq" id="WP_313720808.1">
    <property type="nucleotide sequence ID" value="NZ_CP134876.1"/>
</dbReference>
<sequence length="134" mass="15020">MSSEGQAQVTEELIDSLAHGRFEFFRDGELVGWLYYTHLKPNRYALRHTEVESSHQHQGVAGAMVRRVLDEIRAREGTVTAICPFVVDYLRRTTAYADLVDARHPGYSDRAAAESALRKAVAETTGRAPEARES</sequence>
<dbReference type="Proteomes" id="UP001303001">
    <property type="component" value="Chromosome"/>
</dbReference>
<evidence type="ECO:0000259" key="1">
    <source>
        <dbReference type="PROSITE" id="PS51729"/>
    </source>
</evidence>
<dbReference type="InterPro" id="IPR031165">
    <property type="entry name" value="GNAT_YJDJ"/>
</dbReference>
<organism evidence="2 3">
    <name type="scientific">Micromonospora halotolerans</name>
    <dbReference type="NCBI Taxonomy" id="709879"/>
    <lineage>
        <taxon>Bacteria</taxon>
        <taxon>Bacillati</taxon>
        <taxon>Actinomycetota</taxon>
        <taxon>Actinomycetes</taxon>
        <taxon>Micromonosporales</taxon>
        <taxon>Micromonosporaceae</taxon>
        <taxon>Micromonospora</taxon>
    </lineage>
</organism>